<dbReference type="SMART" id="SM00471">
    <property type="entry name" value="HDc"/>
    <property type="match status" value="1"/>
</dbReference>
<evidence type="ECO:0000256" key="4">
    <source>
        <dbReference type="PIRSR" id="PIRSR623088-2"/>
    </source>
</evidence>
<dbReference type="PANTHER" id="PTHR11347">
    <property type="entry name" value="CYCLIC NUCLEOTIDE PHOSPHODIESTERASE"/>
    <property type="match status" value="1"/>
</dbReference>
<evidence type="ECO:0000313" key="9">
    <source>
        <dbReference type="Proteomes" id="UP001162060"/>
    </source>
</evidence>
<feature type="domain" description="PDEase" evidence="7">
    <location>
        <begin position="349"/>
        <end position="678"/>
    </location>
</feature>
<dbReference type="SUPFAM" id="SSF109604">
    <property type="entry name" value="HD-domain/PDEase-like"/>
    <property type="match status" value="1"/>
</dbReference>
<feature type="region of interest" description="Disordered" evidence="6">
    <location>
        <begin position="65"/>
        <end position="90"/>
    </location>
</feature>
<reference evidence="8" key="1">
    <citation type="submission" date="2024-01" db="EMBL/GenBank/DDBJ databases">
        <authorList>
            <person name="Webb A."/>
        </authorList>
    </citation>
    <scope>NUCLEOTIDE SEQUENCE</scope>
    <source>
        <strain evidence="8">Pm1</strain>
    </source>
</reference>
<feature type="region of interest" description="Disordered" evidence="6">
    <location>
        <begin position="152"/>
        <end position="174"/>
    </location>
</feature>
<dbReference type="AlphaFoldDB" id="A0AAV1V7C3"/>
<evidence type="ECO:0000256" key="5">
    <source>
        <dbReference type="PIRSR" id="PIRSR623088-3"/>
    </source>
</evidence>
<feature type="binding site" evidence="4">
    <location>
        <position position="634"/>
    </location>
    <ligand>
        <name>AMP</name>
        <dbReference type="ChEBI" id="CHEBI:456215"/>
    </ligand>
</feature>
<dbReference type="PROSITE" id="PS51845">
    <property type="entry name" value="PDEASE_I_2"/>
    <property type="match status" value="1"/>
</dbReference>
<feature type="compositionally biased region" description="Basic and acidic residues" evidence="6">
    <location>
        <begin position="75"/>
        <end position="85"/>
    </location>
</feature>
<dbReference type="GO" id="GO:0046872">
    <property type="term" value="F:metal ion binding"/>
    <property type="evidence" value="ECO:0007669"/>
    <property type="project" value="UniProtKB-KW"/>
</dbReference>
<dbReference type="PRINTS" id="PR00387">
    <property type="entry name" value="PDIESTERASE1"/>
</dbReference>
<feature type="active site" description="Proton donor" evidence="3">
    <location>
        <position position="427"/>
    </location>
</feature>
<organism evidence="8 9">
    <name type="scientific">Peronospora matthiolae</name>
    <dbReference type="NCBI Taxonomy" id="2874970"/>
    <lineage>
        <taxon>Eukaryota</taxon>
        <taxon>Sar</taxon>
        <taxon>Stramenopiles</taxon>
        <taxon>Oomycota</taxon>
        <taxon>Peronosporomycetes</taxon>
        <taxon>Peronosporales</taxon>
        <taxon>Peronosporaceae</taxon>
        <taxon>Peronospora</taxon>
    </lineage>
</organism>
<dbReference type="InterPro" id="IPR002073">
    <property type="entry name" value="PDEase_catalytic_dom"/>
</dbReference>
<keyword evidence="2" id="KW-0378">Hydrolase</keyword>
<sequence length="698" mass="77289">METPAKEHKRQTLLHSLAALARRRMGSNSSNSTNSSRNSSSASARSPVATTGGFDADLLGSSAAVSSSPLPCSAQHDETGTRKEQSSGPYVLPSARRLRMAPLRLLAMTRSILQASLRVMDPSAAESGLVVPPETGAVETEAVTVTVEDDDDAFSQDGASNALERPRDSSRALPGCATTLSETSRDCTNDGSIMYAVALLRKLQQHAGANERGEAEVQRKELDQILHGFIRALETMTLTWGKRSVKNTVQTLFDAHAHVFDDSMQNFFIQHFLHEPEGVKTFRTALHRTSMLRRCLVAMYQTECGDSAKRSKNLGDDNGIAARCWSNVLAQITKPENHACRLFSIEECPELTNPSAVRAVEHAIAKIDSWDFDVFAITVAVPGQALCIVGNALLEKYDFCRHFKTSKARVTSFLQHVQRRYYGHPYHNAEHAADVAQTLHHFLTVGNLGSLLTERTKCTALLAAIIHDVGHTSYSNNFHIAINDDVAARYVYSSPLEHMHCALAFQLMKDPRCNILQGLTKTEQRETRSVITDMVLATDNSVHSACLGKLDNLVKRSTRKGWNYADPNDERLVLQMALHTADVSNPTKPLHIYLVWADRIKQEFYQQGDKERELLLPVSSGYDRKQPIPLEKMQAGFIIGIVRPLILSLSLLPSARLDHCMEQLDANLGHWQRQICETQSSLKVTDAWDDEADARGAN</sequence>
<gene>
    <name evidence="8" type="ORF">PM001_LOCUS27063</name>
</gene>
<feature type="compositionally biased region" description="Low complexity" evidence="6">
    <location>
        <begin position="27"/>
        <end position="46"/>
    </location>
</feature>
<dbReference type="Gene3D" id="1.10.1300.10">
    <property type="entry name" value="3'5'-cyclic nucleotide phosphodiesterase, catalytic domain"/>
    <property type="match status" value="1"/>
</dbReference>
<evidence type="ECO:0000256" key="3">
    <source>
        <dbReference type="PIRSR" id="PIRSR623088-1"/>
    </source>
</evidence>
<keyword evidence="1 5" id="KW-0479">Metal-binding</keyword>
<feature type="region of interest" description="Disordered" evidence="6">
    <location>
        <begin position="1"/>
        <end position="53"/>
    </location>
</feature>
<comment type="caution">
    <text evidence="8">The sequence shown here is derived from an EMBL/GenBank/DDBJ whole genome shotgun (WGS) entry which is preliminary data.</text>
</comment>
<accession>A0AAV1V7C3</accession>
<protein>
    <recommendedName>
        <fullName evidence="7">PDEase domain-containing protein</fullName>
    </recommendedName>
</protein>
<dbReference type="GO" id="GO:0004114">
    <property type="term" value="F:3',5'-cyclic-nucleotide phosphodiesterase activity"/>
    <property type="evidence" value="ECO:0007669"/>
    <property type="project" value="InterPro"/>
</dbReference>
<dbReference type="GO" id="GO:0007165">
    <property type="term" value="P:signal transduction"/>
    <property type="evidence" value="ECO:0007669"/>
    <property type="project" value="InterPro"/>
</dbReference>
<feature type="binding site" evidence="4">
    <location>
        <position position="582"/>
    </location>
    <ligand>
        <name>AMP</name>
        <dbReference type="ChEBI" id="CHEBI:456215"/>
    </ligand>
</feature>
<evidence type="ECO:0000259" key="7">
    <source>
        <dbReference type="PROSITE" id="PS51845"/>
    </source>
</evidence>
<evidence type="ECO:0000313" key="8">
    <source>
        <dbReference type="EMBL" id="CAK7941913.1"/>
    </source>
</evidence>
<dbReference type="Pfam" id="PF00233">
    <property type="entry name" value="PDEase_I"/>
    <property type="match status" value="1"/>
</dbReference>
<dbReference type="InterPro" id="IPR023088">
    <property type="entry name" value="PDEase"/>
</dbReference>
<evidence type="ECO:0000256" key="1">
    <source>
        <dbReference type="ARBA" id="ARBA00022723"/>
    </source>
</evidence>
<name>A0AAV1V7C3_9STRA</name>
<feature type="binding site" evidence="5">
    <location>
        <position position="582"/>
    </location>
    <ligand>
        <name>Zn(2+)</name>
        <dbReference type="ChEBI" id="CHEBI:29105"/>
        <label>1</label>
    </ligand>
</feature>
<feature type="binding site" evidence="5">
    <location>
        <position position="431"/>
    </location>
    <ligand>
        <name>Zn(2+)</name>
        <dbReference type="ChEBI" id="CHEBI:29105"/>
        <label>1</label>
    </ligand>
</feature>
<dbReference type="InterPro" id="IPR036971">
    <property type="entry name" value="PDEase_catalytic_dom_sf"/>
</dbReference>
<proteinExistence type="predicted"/>
<feature type="binding site" evidence="4">
    <location>
        <position position="468"/>
    </location>
    <ligand>
        <name>AMP</name>
        <dbReference type="ChEBI" id="CHEBI:456215"/>
    </ligand>
</feature>
<feature type="binding site" evidence="5">
    <location>
        <position position="468"/>
    </location>
    <ligand>
        <name>Zn(2+)</name>
        <dbReference type="ChEBI" id="CHEBI:29105"/>
        <label>1</label>
    </ligand>
</feature>
<dbReference type="Proteomes" id="UP001162060">
    <property type="component" value="Unassembled WGS sequence"/>
</dbReference>
<feature type="binding site" evidence="4">
    <location>
        <begin position="427"/>
        <end position="431"/>
    </location>
    <ligand>
        <name>AMP</name>
        <dbReference type="ChEBI" id="CHEBI:456215"/>
    </ligand>
</feature>
<feature type="binding site" evidence="5">
    <location>
        <position position="467"/>
    </location>
    <ligand>
        <name>Zn(2+)</name>
        <dbReference type="ChEBI" id="CHEBI:29105"/>
        <label>1</label>
    </ligand>
</feature>
<evidence type="ECO:0000256" key="6">
    <source>
        <dbReference type="SAM" id="MobiDB-lite"/>
    </source>
</evidence>
<dbReference type="EMBL" id="CAKLBY020000267">
    <property type="protein sequence ID" value="CAK7941913.1"/>
    <property type="molecule type" value="Genomic_DNA"/>
</dbReference>
<dbReference type="InterPro" id="IPR003607">
    <property type="entry name" value="HD/PDEase_dom"/>
</dbReference>
<dbReference type="CDD" id="cd00077">
    <property type="entry name" value="HDc"/>
    <property type="match status" value="1"/>
</dbReference>
<feature type="binding site" evidence="5">
    <location>
        <position position="468"/>
    </location>
    <ligand>
        <name>Zn(2+)</name>
        <dbReference type="ChEBI" id="CHEBI:29105"/>
        <label>2</label>
    </ligand>
</feature>
<evidence type="ECO:0000256" key="2">
    <source>
        <dbReference type="ARBA" id="ARBA00022801"/>
    </source>
</evidence>